<dbReference type="AlphaFoldDB" id="A0A0M0J5M9"/>
<keyword evidence="8" id="KW-1185">Reference proteome</keyword>
<keyword evidence="2" id="KW-0325">Glycoprotein</keyword>
<accession>A0A0M0J5M9</accession>
<evidence type="ECO:0000256" key="6">
    <source>
        <dbReference type="ARBA" id="ARBA00038929"/>
    </source>
</evidence>
<dbReference type="EMBL" id="JWZX01003323">
    <property type="protein sequence ID" value="KOO21914.1"/>
    <property type="molecule type" value="Genomic_DNA"/>
</dbReference>
<keyword evidence="3" id="KW-0326">Glycosidase</keyword>
<dbReference type="InterPro" id="IPR017853">
    <property type="entry name" value="GH"/>
</dbReference>
<evidence type="ECO:0000256" key="5">
    <source>
        <dbReference type="ARBA" id="ARBA00036824"/>
    </source>
</evidence>
<dbReference type="GO" id="GO:0005576">
    <property type="term" value="C:extracellular region"/>
    <property type="evidence" value="ECO:0007669"/>
    <property type="project" value="TreeGrafter"/>
</dbReference>
<protein>
    <recommendedName>
        <fullName evidence="6">glucan 1,3-beta-glucosidase</fullName>
        <ecNumber evidence="6">3.2.1.58</ecNumber>
    </recommendedName>
</protein>
<dbReference type="SUPFAM" id="SSF51445">
    <property type="entry name" value="(Trans)glycosidases"/>
    <property type="match status" value="1"/>
</dbReference>
<dbReference type="GO" id="GO:0009251">
    <property type="term" value="P:glucan catabolic process"/>
    <property type="evidence" value="ECO:0007669"/>
    <property type="project" value="TreeGrafter"/>
</dbReference>
<evidence type="ECO:0000256" key="2">
    <source>
        <dbReference type="ARBA" id="ARBA00023180"/>
    </source>
</evidence>
<name>A0A0M0J5M9_9EUKA</name>
<dbReference type="Gene3D" id="3.20.20.80">
    <property type="entry name" value="Glycosidases"/>
    <property type="match status" value="1"/>
</dbReference>
<dbReference type="GO" id="GO:0004338">
    <property type="term" value="F:glucan exo-1,3-beta-glucosidase activity"/>
    <property type="evidence" value="ECO:0007669"/>
    <property type="project" value="UniProtKB-EC"/>
</dbReference>
<gene>
    <name evidence="7" type="ORF">Ctob_001851</name>
</gene>
<evidence type="ECO:0000313" key="8">
    <source>
        <dbReference type="Proteomes" id="UP000037460"/>
    </source>
</evidence>
<sequence>MQETLFSSVPGAIDEFRLCQVLEREAIARHRASWITAADLAQIKRLGLTAVRVPFGYWLLDPPGPPIVRKPAPPYTGAREWLRTAHEYVGPAEHVISQCLDACAAAGLLVNLCLHGAPGGQSGEQACGFVDREWTPSMWDVEATVRCVEHAARLWGRHPALDALTVINEPSNEIPIETLVGFYEKAYHAARPHTQCSLVFPAYKRAWSDFEAAGFPMTYFENIVIDAHLYQCFGDAWQRETSLEESLENARTGEGHFPCLTHLPAPSCVSEWSLRLPVWDDKFPIAQVLAAKDEAAQHAIYRKLGRAQVMQFASRGASWYFWTWKVDAPSANRGAIIPGEPMWDLRECVRRQWLDPRWWGGELLDDGFGAGDVPAGDMHDEADADLADKMVLASETRQYLPPCK</sequence>
<evidence type="ECO:0000313" key="7">
    <source>
        <dbReference type="EMBL" id="KOO21914.1"/>
    </source>
</evidence>
<keyword evidence="4" id="KW-0961">Cell wall biogenesis/degradation</keyword>
<dbReference type="InterPro" id="IPR050386">
    <property type="entry name" value="Glycosyl_hydrolase_5"/>
</dbReference>
<organism evidence="7 8">
    <name type="scientific">Chrysochromulina tobinii</name>
    <dbReference type="NCBI Taxonomy" id="1460289"/>
    <lineage>
        <taxon>Eukaryota</taxon>
        <taxon>Haptista</taxon>
        <taxon>Haptophyta</taxon>
        <taxon>Prymnesiophyceae</taxon>
        <taxon>Prymnesiales</taxon>
        <taxon>Chrysochromulinaceae</taxon>
        <taxon>Chrysochromulina</taxon>
    </lineage>
</organism>
<reference evidence="8" key="1">
    <citation type="journal article" date="2015" name="PLoS Genet.">
        <title>Genome Sequence and Transcriptome Analyses of Chrysochromulina tobin: Metabolic Tools for Enhanced Algal Fitness in the Prominent Order Prymnesiales (Haptophyceae).</title>
        <authorList>
            <person name="Hovde B.T."/>
            <person name="Deodato C.R."/>
            <person name="Hunsperger H.M."/>
            <person name="Ryken S.A."/>
            <person name="Yost W."/>
            <person name="Jha R.K."/>
            <person name="Patterson J."/>
            <person name="Monnat R.J. Jr."/>
            <person name="Barlow S.B."/>
            <person name="Starkenburg S.R."/>
            <person name="Cattolico R.A."/>
        </authorList>
    </citation>
    <scope>NUCLEOTIDE SEQUENCE</scope>
    <source>
        <strain evidence="8">CCMP291</strain>
    </source>
</reference>
<dbReference type="GO" id="GO:0009986">
    <property type="term" value="C:cell surface"/>
    <property type="evidence" value="ECO:0007669"/>
    <property type="project" value="TreeGrafter"/>
</dbReference>
<dbReference type="PANTHER" id="PTHR31297:SF34">
    <property type="entry name" value="GLUCAN 1,3-BETA-GLUCOSIDASE 2"/>
    <property type="match status" value="1"/>
</dbReference>
<evidence type="ECO:0000256" key="1">
    <source>
        <dbReference type="ARBA" id="ARBA00022801"/>
    </source>
</evidence>
<dbReference type="OrthoDB" id="62120at2759"/>
<keyword evidence="1" id="KW-0378">Hydrolase</keyword>
<dbReference type="PANTHER" id="PTHR31297">
    <property type="entry name" value="GLUCAN ENDO-1,6-BETA-GLUCOSIDASE B"/>
    <property type="match status" value="1"/>
</dbReference>
<dbReference type="GO" id="GO:0071555">
    <property type="term" value="P:cell wall organization"/>
    <property type="evidence" value="ECO:0007669"/>
    <property type="project" value="UniProtKB-KW"/>
</dbReference>
<dbReference type="Proteomes" id="UP000037460">
    <property type="component" value="Unassembled WGS sequence"/>
</dbReference>
<dbReference type="EC" id="3.2.1.58" evidence="6"/>
<comment type="catalytic activity">
    <reaction evidence="5">
        <text>Successive hydrolysis of beta-D-glucose units from the non-reducing ends of (1-&gt;3)-beta-D-glucans, releasing alpha-glucose.</text>
        <dbReference type="EC" id="3.2.1.58"/>
    </reaction>
</comment>
<evidence type="ECO:0000256" key="4">
    <source>
        <dbReference type="ARBA" id="ARBA00023316"/>
    </source>
</evidence>
<evidence type="ECO:0000256" key="3">
    <source>
        <dbReference type="ARBA" id="ARBA00023295"/>
    </source>
</evidence>
<comment type="caution">
    <text evidence="7">The sequence shown here is derived from an EMBL/GenBank/DDBJ whole genome shotgun (WGS) entry which is preliminary data.</text>
</comment>
<proteinExistence type="predicted"/>